<organism evidence="2 3">
    <name type="scientific">Claviceps humidiphila</name>
    <dbReference type="NCBI Taxonomy" id="1294629"/>
    <lineage>
        <taxon>Eukaryota</taxon>
        <taxon>Fungi</taxon>
        <taxon>Dikarya</taxon>
        <taxon>Ascomycota</taxon>
        <taxon>Pezizomycotina</taxon>
        <taxon>Sordariomycetes</taxon>
        <taxon>Hypocreomycetidae</taxon>
        <taxon>Hypocreales</taxon>
        <taxon>Clavicipitaceae</taxon>
        <taxon>Claviceps</taxon>
    </lineage>
</organism>
<reference evidence="2 3" key="1">
    <citation type="journal article" date="2020" name="bioRxiv">
        <title>Whole genome comparisons of ergot fungi reveals the divergence and evolution of species within the genus Claviceps are the result of varying mechanisms driving genome evolution and host range expansion.</title>
        <authorList>
            <person name="Wyka S.A."/>
            <person name="Mondo S.J."/>
            <person name="Liu M."/>
            <person name="Dettman J."/>
            <person name="Nalam V."/>
            <person name="Broders K.D."/>
        </authorList>
    </citation>
    <scope>NUCLEOTIDE SEQUENCE [LARGE SCALE GENOMIC DNA]</scope>
    <source>
        <strain evidence="2 3">LM576</strain>
    </source>
</reference>
<feature type="chain" id="PRO_5040290869" evidence="1">
    <location>
        <begin position="20"/>
        <end position="105"/>
    </location>
</feature>
<feature type="signal peptide" evidence="1">
    <location>
        <begin position="1"/>
        <end position="19"/>
    </location>
</feature>
<evidence type="ECO:0000256" key="1">
    <source>
        <dbReference type="SAM" id="SignalP"/>
    </source>
</evidence>
<comment type="caution">
    <text evidence="2">The sequence shown here is derived from an EMBL/GenBank/DDBJ whole genome shotgun (WGS) entry which is preliminary data.</text>
</comment>
<protein>
    <submittedName>
        <fullName evidence="2">Uncharacterized protein</fullName>
    </submittedName>
</protein>
<evidence type="ECO:0000313" key="2">
    <source>
        <dbReference type="EMBL" id="KAG6117021.1"/>
    </source>
</evidence>
<dbReference type="AlphaFoldDB" id="A0A9P7Q2S0"/>
<accession>A0A9P7Q2S0</accession>
<gene>
    <name evidence="2" type="ORF">E4U13_001425</name>
</gene>
<dbReference type="EMBL" id="SRQM01000155">
    <property type="protein sequence ID" value="KAG6117021.1"/>
    <property type="molecule type" value="Genomic_DNA"/>
</dbReference>
<keyword evidence="1" id="KW-0732">Signal</keyword>
<name>A0A9P7Q2S0_9HYPO</name>
<sequence length="105" mass="11183">MKALIFAISLLTIGPGVSALPEPELGSITEGDFTFTGGDLPRGDEKNLLALSNVQRQCACFANCKDPLEPCEAYQCQCKGDYGCYSCNGGKYLCQKGPGSNTCFQ</sequence>
<keyword evidence="3" id="KW-1185">Reference proteome</keyword>
<evidence type="ECO:0000313" key="3">
    <source>
        <dbReference type="Proteomes" id="UP000732380"/>
    </source>
</evidence>
<proteinExistence type="predicted"/>
<dbReference type="Proteomes" id="UP000732380">
    <property type="component" value="Unassembled WGS sequence"/>
</dbReference>